<dbReference type="RefSeq" id="WP_004718781.1">
    <property type="nucleotide sequence ID" value="NZ_CCYO01000018.1"/>
</dbReference>
<gene>
    <name evidence="9" type="primary">fepE</name>
    <name evidence="8" type="ORF">CSF007_4915</name>
    <name evidence="9" type="ORF">NCTC10476_01126</name>
</gene>
<dbReference type="GO" id="GO:0005886">
    <property type="term" value="C:plasma membrane"/>
    <property type="evidence" value="ECO:0007669"/>
    <property type="project" value="UniProtKB-SubCell"/>
</dbReference>
<dbReference type="AlphaFoldDB" id="A0A085U5E8"/>
<feature type="transmembrane region" description="Helical" evidence="6">
    <location>
        <begin position="46"/>
        <end position="64"/>
    </location>
</feature>
<dbReference type="InterPro" id="IPR050445">
    <property type="entry name" value="Bact_polysacc_biosynth/exp"/>
</dbReference>
<evidence type="ECO:0000313" key="9">
    <source>
        <dbReference type="EMBL" id="SUP99872.1"/>
    </source>
</evidence>
<dbReference type="Pfam" id="PF02706">
    <property type="entry name" value="Wzz"/>
    <property type="match status" value="1"/>
</dbReference>
<dbReference type="GO" id="GO:0004713">
    <property type="term" value="F:protein tyrosine kinase activity"/>
    <property type="evidence" value="ECO:0007669"/>
    <property type="project" value="TreeGrafter"/>
</dbReference>
<evidence type="ECO:0000256" key="6">
    <source>
        <dbReference type="SAM" id="Phobius"/>
    </source>
</evidence>
<evidence type="ECO:0000256" key="2">
    <source>
        <dbReference type="ARBA" id="ARBA00022475"/>
    </source>
</evidence>
<keyword evidence="10" id="KW-1185">Reference proteome</keyword>
<dbReference type="Gene3D" id="3.30.1890.10">
    <property type="entry name" value="FepE-like"/>
    <property type="match status" value="1"/>
</dbReference>
<evidence type="ECO:0000259" key="7">
    <source>
        <dbReference type="Pfam" id="PF02706"/>
    </source>
</evidence>
<reference evidence="9 10" key="2">
    <citation type="submission" date="2018-06" db="EMBL/GenBank/DDBJ databases">
        <authorList>
            <consortium name="Pathogen Informatics"/>
            <person name="Doyle S."/>
        </authorList>
    </citation>
    <scope>NUCLEOTIDE SEQUENCE [LARGE SCALE GENOMIC DNA]</scope>
    <source>
        <strain evidence="9 10">NCTC10476</strain>
    </source>
</reference>
<keyword evidence="2" id="KW-1003">Cell membrane</keyword>
<dbReference type="InterPro" id="IPR003856">
    <property type="entry name" value="LPS_length_determ_N"/>
</dbReference>
<dbReference type="PANTHER" id="PTHR32309">
    <property type="entry name" value="TYROSINE-PROTEIN KINASE"/>
    <property type="match status" value="1"/>
</dbReference>
<evidence type="ECO:0000256" key="3">
    <source>
        <dbReference type="ARBA" id="ARBA00022692"/>
    </source>
</evidence>
<keyword evidence="4 6" id="KW-1133">Transmembrane helix</keyword>
<dbReference type="PATRIC" id="fig|29486.44.peg.2363"/>
<comment type="subcellular location">
    <subcellularLocation>
        <location evidence="1">Cell membrane</location>
        <topology evidence="1">Multi-pass membrane protein</topology>
    </subcellularLocation>
</comment>
<accession>A0A085U5E8</accession>
<proteinExistence type="predicted"/>
<feature type="domain" description="Polysaccharide chain length determinant N-terminal" evidence="7">
    <location>
        <begin position="28"/>
        <end position="126"/>
    </location>
</feature>
<dbReference type="SUPFAM" id="SSF160355">
    <property type="entry name" value="Bacterial polysaccharide co-polymerase-like"/>
    <property type="match status" value="1"/>
</dbReference>
<sequence length="384" mass="43102">MSNEIRHNGPASPKPNNYGFSDMSSSKDEIDIFELFTIIFRSKLKIILVTLIFLISGLVVSYILPQKWTSTSIIVPAGEEQLQVLDKITINLAVLDINLGITSNYLLSTFKQNFDSQDLREQYLINTDYFKQMMKDSPEDAIERRAVIENIVNNSIGSINPIKDKSGNDNEYRYYKLSYSASTAVDARDLLQGYINFVNSTVNADVNLKIQRAVDLAKGMATDKYSLDLLRAKNSHEVKIERLKYASSIADVAGIKKPVYSSGSQISDDPDFPITMGADALNRKLEIEKSITDLTTVNADLLNRKLYLDKLNALEIPKVDVVPFKYLQQPTEPTKRDAPKRGLIMVLFALAGLVGSVGFVLVGHFVSERERQEEEMLKLANTKE</sequence>
<dbReference type="GeneID" id="66878728"/>
<dbReference type="Proteomes" id="UP000255169">
    <property type="component" value="Unassembled WGS sequence"/>
</dbReference>
<protein>
    <submittedName>
        <fullName evidence="9">LPS O-antigen length regulator</fullName>
    </submittedName>
    <submittedName>
        <fullName evidence="8">Regulator of length of O-antigen component of lipopolysaccharide chains</fullName>
    </submittedName>
</protein>
<organism evidence="8">
    <name type="scientific">Yersinia ruckeri</name>
    <dbReference type="NCBI Taxonomy" id="29486"/>
    <lineage>
        <taxon>Bacteria</taxon>
        <taxon>Pseudomonadati</taxon>
        <taxon>Pseudomonadota</taxon>
        <taxon>Gammaproteobacteria</taxon>
        <taxon>Enterobacterales</taxon>
        <taxon>Yersiniaceae</taxon>
        <taxon>Yersinia</taxon>
    </lineage>
</organism>
<dbReference type="eggNOG" id="COG3765">
    <property type="taxonomic scope" value="Bacteria"/>
</dbReference>
<feature type="transmembrane region" description="Helical" evidence="6">
    <location>
        <begin position="343"/>
        <end position="366"/>
    </location>
</feature>
<dbReference type="Gene3D" id="1.10.287.210">
    <property type="match status" value="1"/>
</dbReference>
<dbReference type="NCBIfam" id="NF007699">
    <property type="entry name" value="PRK10381.1"/>
    <property type="match status" value="1"/>
</dbReference>
<keyword evidence="5 6" id="KW-0472">Membrane</keyword>
<evidence type="ECO:0000313" key="8">
    <source>
        <dbReference type="EMBL" id="CEK26751.1"/>
    </source>
</evidence>
<evidence type="ECO:0000313" key="10">
    <source>
        <dbReference type="Proteomes" id="UP000255169"/>
    </source>
</evidence>
<dbReference type="EMBL" id="LN681231">
    <property type="protein sequence ID" value="CEK26751.1"/>
    <property type="molecule type" value="Genomic_DNA"/>
</dbReference>
<evidence type="ECO:0000256" key="1">
    <source>
        <dbReference type="ARBA" id="ARBA00004651"/>
    </source>
</evidence>
<dbReference type="STRING" id="29486.UGYR_14735"/>
<evidence type="ECO:0000256" key="4">
    <source>
        <dbReference type="ARBA" id="ARBA00022989"/>
    </source>
</evidence>
<evidence type="ECO:0000256" key="5">
    <source>
        <dbReference type="ARBA" id="ARBA00023136"/>
    </source>
</evidence>
<name>A0A085U5E8_YERRU</name>
<reference evidence="8" key="1">
    <citation type="journal article" date="2015" name="Genome Announc.">
        <title>Complete Genome Sequence of Yersinia ruckeri Strain CSF007-82, Etiologic Agent of Red Mouth Disease in Salmonid Fish.</title>
        <authorList>
            <person name="Nelson M.C."/>
            <person name="LaPatra S.E."/>
            <person name="Welch T.J."/>
            <person name="Graf J."/>
        </authorList>
    </citation>
    <scope>NUCLEOTIDE SEQUENCE</scope>
    <source>
        <strain evidence="8">CSF007-82</strain>
    </source>
</reference>
<keyword evidence="3 6" id="KW-0812">Transmembrane</keyword>
<dbReference type="EMBL" id="UHJG01000001">
    <property type="protein sequence ID" value="SUP99872.1"/>
    <property type="molecule type" value="Genomic_DNA"/>
</dbReference>
<dbReference type="OrthoDB" id="6565796at2"/>
<dbReference type="PANTHER" id="PTHR32309:SF13">
    <property type="entry name" value="FERRIC ENTEROBACTIN TRANSPORT PROTEIN FEPE"/>
    <property type="match status" value="1"/>
</dbReference>